<reference evidence="2" key="1">
    <citation type="journal article" date="2006" name="PLoS Biol.">
        <title>Macronuclear genome sequence of the ciliate Tetrahymena thermophila, a model eukaryote.</title>
        <authorList>
            <person name="Eisen J.A."/>
            <person name="Coyne R.S."/>
            <person name="Wu M."/>
            <person name="Wu D."/>
            <person name="Thiagarajan M."/>
            <person name="Wortman J.R."/>
            <person name="Badger J.H."/>
            <person name="Ren Q."/>
            <person name="Amedeo P."/>
            <person name="Jones K.M."/>
            <person name="Tallon L.J."/>
            <person name="Delcher A.L."/>
            <person name="Salzberg S.L."/>
            <person name="Silva J.C."/>
            <person name="Haas B.J."/>
            <person name="Majoros W.H."/>
            <person name="Farzad M."/>
            <person name="Carlton J.M."/>
            <person name="Smith R.K. Jr."/>
            <person name="Garg J."/>
            <person name="Pearlman R.E."/>
            <person name="Karrer K.M."/>
            <person name="Sun L."/>
            <person name="Manning G."/>
            <person name="Elde N.C."/>
            <person name="Turkewitz A.P."/>
            <person name="Asai D.J."/>
            <person name="Wilkes D.E."/>
            <person name="Wang Y."/>
            <person name="Cai H."/>
            <person name="Collins K."/>
            <person name="Stewart B.A."/>
            <person name="Lee S.R."/>
            <person name="Wilamowska K."/>
            <person name="Weinberg Z."/>
            <person name="Ruzzo W.L."/>
            <person name="Wloga D."/>
            <person name="Gaertig J."/>
            <person name="Frankel J."/>
            <person name="Tsao C.-C."/>
            <person name="Gorovsky M.A."/>
            <person name="Keeling P.J."/>
            <person name="Waller R.F."/>
            <person name="Patron N.J."/>
            <person name="Cherry J.M."/>
            <person name="Stover N.A."/>
            <person name="Krieger C.J."/>
            <person name="del Toro C."/>
            <person name="Ryder H.F."/>
            <person name="Williamson S.C."/>
            <person name="Barbeau R.A."/>
            <person name="Hamilton E.P."/>
            <person name="Orias E."/>
        </authorList>
    </citation>
    <scope>NUCLEOTIDE SEQUENCE [LARGE SCALE GENOMIC DNA]</scope>
    <source>
        <strain evidence="2">SB210</strain>
    </source>
</reference>
<organism evidence="1 2">
    <name type="scientific">Tetrahymena thermophila (strain SB210)</name>
    <dbReference type="NCBI Taxonomy" id="312017"/>
    <lineage>
        <taxon>Eukaryota</taxon>
        <taxon>Sar</taxon>
        <taxon>Alveolata</taxon>
        <taxon>Ciliophora</taxon>
        <taxon>Intramacronucleata</taxon>
        <taxon>Oligohymenophorea</taxon>
        <taxon>Hymenostomatida</taxon>
        <taxon>Tetrahymenina</taxon>
        <taxon>Tetrahymenidae</taxon>
        <taxon>Tetrahymena</taxon>
    </lineage>
</organism>
<accession>Q23RB5</accession>
<sequence length="589" mass="69732">MQSQPLVQEGDTTEINQINDTNLQQNVKKKPKRKFSKKKKNIQKLRMEQLSTVYSTNHQYTQSSQVSNRVQKMVINHSPRINSSQPLQKRNKIVNNLSPQQLSSDNYEISNLYSTCVVKQVSDLFQQNQYLSKSIRNFKIPQTMKQQIEQYKQKINYERQIQGESGQLQQNNNDLLKNKQTKQLYANLQLIASNTPSTSSDQHNKEDASDKFQLSPQSFMHIKEVDQNNKNLINLYTTDSFQGSETNRNISSTQKNIYTSIVNKRRSQSLNQDGSNQSKILQSRTLQANLKSSNLINEQNDPIRKQSETTPCNNVQYNNWEEQFIGVVQDDERDSNRQSTNESFHLNKSYSKKEDNKIKLLKFSMDNISFSNPEYLERLKKKLAFKPREFIPIGTKYSFQSQEQDHSSYFKSLSQTPKVSNFKTKQFNEGTRETSPNLQKKISRRFFDKYQNNYHHSASMNQSQDFDFQKIKEKTIQIKKYTQQLQYFPWRLSQIVQEKEKQEQERKMNRFEFESNNSSHKQPPQKQQQQLENRFNNLMQNMDMSKQIEEINRIINKQRQVIRKESDQQIHKTVRFINQDPLQPQSQEQ</sequence>
<proteinExistence type="predicted"/>
<evidence type="ECO:0000313" key="1">
    <source>
        <dbReference type="EMBL" id="EAR99133.1"/>
    </source>
</evidence>
<dbReference type="GeneID" id="7838859"/>
<dbReference type="AlphaFoldDB" id="Q23RB5"/>
<dbReference type="Proteomes" id="UP000009168">
    <property type="component" value="Unassembled WGS sequence"/>
</dbReference>
<dbReference type="HOGENOM" id="CLU_463466_0_0_1"/>
<name>Q23RB5_TETTS</name>
<keyword evidence="2" id="KW-1185">Reference proteome</keyword>
<evidence type="ECO:0000313" key="2">
    <source>
        <dbReference type="Proteomes" id="UP000009168"/>
    </source>
</evidence>
<dbReference type="EMBL" id="GG662644">
    <property type="protein sequence ID" value="EAR99133.1"/>
    <property type="molecule type" value="Genomic_DNA"/>
</dbReference>
<dbReference type="InParanoid" id="Q23RB5"/>
<dbReference type="RefSeq" id="XP_001019378.1">
    <property type="nucleotide sequence ID" value="XM_001019378.2"/>
</dbReference>
<dbReference type="KEGG" id="tet:TTHERM_00389730"/>
<protein>
    <submittedName>
        <fullName evidence="1">Uncharacterized protein</fullName>
    </submittedName>
</protein>
<gene>
    <name evidence="1" type="ORF">TTHERM_00389730</name>
</gene>